<dbReference type="InterPro" id="IPR025944">
    <property type="entry name" value="Sigma_54_int_dom_CS"/>
</dbReference>
<keyword evidence="10" id="KW-1185">Reference proteome</keyword>
<name>A0ABS1CGE0_9GAMM</name>
<dbReference type="PROSITE" id="PS00676">
    <property type="entry name" value="SIGMA54_INTERACT_2"/>
    <property type="match status" value="1"/>
</dbReference>
<keyword evidence="4" id="KW-0238">DNA-binding</keyword>
<dbReference type="PANTHER" id="PTHR32071:SF113">
    <property type="entry name" value="ALGINATE BIOSYNTHESIS TRANSCRIPTIONAL REGULATORY PROTEIN ALGB"/>
    <property type="match status" value="1"/>
</dbReference>
<sequence length="450" mass="49540">MAPRVLVIEDDRVLSRLIKEQMTRLGLDATAVATWAEVEAYLAGHEPQLIIADVRLGDGDALERLPDLVKGQPVILLTAYGSVRDAVAAMKAGAYEYLVKPVSPDELALVTRRALDTATLRRDHRFCRQRLEATEAKADFMVGQSAALARTREAIVMVGPTDVNVLIQGESGSGKELVARAVHEASERAQRHFVPVDCCTLQEKLFESELFGHERGAFTGADRMKRGLIEGAEGGTLFLDEIGEIDAAVQAKLLRVIETGVFRRLGGTKDLQANARIVAATNRDLAAMSEAGGFRADLFYRLSTFVIQVPPLRERREDIAQLVEHLIAHHNFSRRIDKALSAAALRSLHAYDWPGNVRELKNVVERAIILSGTSRSIGPEHLAFGGRRGGDTGGVTVSFDHDPTLEELQAAYLRLQLQKQSGRRAKVARVLAVSERNIYRLIRRYGLAES</sequence>
<evidence type="ECO:0000256" key="2">
    <source>
        <dbReference type="ARBA" id="ARBA00022840"/>
    </source>
</evidence>
<dbReference type="InterPro" id="IPR001789">
    <property type="entry name" value="Sig_transdc_resp-reg_receiver"/>
</dbReference>
<dbReference type="InterPro" id="IPR027417">
    <property type="entry name" value="P-loop_NTPase"/>
</dbReference>
<feature type="domain" description="Sigma-54 factor interaction" evidence="7">
    <location>
        <begin position="141"/>
        <end position="369"/>
    </location>
</feature>
<evidence type="ECO:0000259" key="8">
    <source>
        <dbReference type="PROSITE" id="PS50110"/>
    </source>
</evidence>
<keyword evidence="1" id="KW-0547">Nucleotide-binding</keyword>
<dbReference type="InterPro" id="IPR002078">
    <property type="entry name" value="Sigma_54_int"/>
</dbReference>
<accession>A0ABS1CGE0</accession>
<dbReference type="Pfam" id="PF00072">
    <property type="entry name" value="Response_reg"/>
    <property type="match status" value="1"/>
</dbReference>
<dbReference type="PROSITE" id="PS50045">
    <property type="entry name" value="SIGMA54_INTERACT_4"/>
    <property type="match status" value="1"/>
</dbReference>
<dbReference type="InterPro" id="IPR025943">
    <property type="entry name" value="Sigma_54_int_dom_ATP-bd_2"/>
</dbReference>
<dbReference type="InterPro" id="IPR011006">
    <property type="entry name" value="CheY-like_superfamily"/>
</dbReference>
<keyword evidence="5" id="KW-0804">Transcription</keyword>
<dbReference type="PROSITE" id="PS00688">
    <property type="entry name" value="SIGMA54_INTERACT_3"/>
    <property type="match status" value="1"/>
</dbReference>
<dbReference type="SUPFAM" id="SSF52172">
    <property type="entry name" value="CheY-like"/>
    <property type="match status" value="1"/>
</dbReference>
<reference evidence="9 10" key="1">
    <citation type="journal article" date="2020" name="Microorganisms">
        <title>Osmotic Adaptation and Compatible Solute Biosynthesis of Phototrophic Bacteria as Revealed from Genome Analyses.</title>
        <authorList>
            <person name="Imhoff J.F."/>
            <person name="Rahn T."/>
            <person name="Kunzel S."/>
            <person name="Keller A."/>
            <person name="Neulinger S.C."/>
        </authorList>
    </citation>
    <scope>NUCLEOTIDE SEQUENCE [LARGE SCALE GENOMIC DNA]</scope>
    <source>
        <strain evidence="9 10">DSM 6210</strain>
    </source>
</reference>
<evidence type="ECO:0000259" key="7">
    <source>
        <dbReference type="PROSITE" id="PS50045"/>
    </source>
</evidence>
<dbReference type="Pfam" id="PF25601">
    <property type="entry name" value="AAA_lid_14"/>
    <property type="match status" value="1"/>
</dbReference>
<dbReference type="InterPro" id="IPR025662">
    <property type="entry name" value="Sigma_54_int_dom_ATP-bd_1"/>
</dbReference>
<dbReference type="PROSITE" id="PS50110">
    <property type="entry name" value="RESPONSE_REGULATORY"/>
    <property type="match status" value="1"/>
</dbReference>
<dbReference type="Gene3D" id="3.40.50.2300">
    <property type="match status" value="1"/>
</dbReference>
<dbReference type="PANTHER" id="PTHR32071">
    <property type="entry name" value="TRANSCRIPTIONAL REGULATORY PROTEIN"/>
    <property type="match status" value="1"/>
</dbReference>
<comment type="caution">
    <text evidence="9">The sequence shown here is derived from an EMBL/GenBank/DDBJ whole genome shotgun (WGS) entry which is preliminary data.</text>
</comment>
<dbReference type="Gene3D" id="1.10.8.60">
    <property type="match status" value="1"/>
</dbReference>
<feature type="modified residue" description="4-aspartylphosphate" evidence="6">
    <location>
        <position position="53"/>
    </location>
</feature>
<dbReference type="CDD" id="cd00009">
    <property type="entry name" value="AAA"/>
    <property type="match status" value="1"/>
</dbReference>
<evidence type="ECO:0000256" key="5">
    <source>
        <dbReference type="ARBA" id="ARBA00023163"/>
    </source>
</evidence>
<evidence type="ECO:0000256" key="3">
    <source>
        <dbReference type="ARBA" id="ARBA00023015"/>
    </source>
</evidence>
<dbReference type="SMART" id="SM00382">
    <property type="entry name" value="AAA"/>
    <property type="match status" value="1"/>
</dbReference>
<dbReference type="InterPro" id="IPR009057">
    <property type="entry name" value="Homeodomain-like_sf"/>
</dbReference>
<dbReference type="InterPro" id="IPR003593">
    <property type="entry name" value="AAA+_ATPase"/>
</dbReference>
<keyword evidence="6" id="KW-0597">Phosphoprotein</keyword>
<dbReference type="Pfam" id="PF00158">
    <property type="entry name" value="Sigma54_activat"/>
    <property type="match status" value="1"/>
</dbReference>
<evidence type="ECO:0000313" key="10">
    <source>
        <dbReference type="Proteomes" id="UP000748752"/>
    </source>
</evidence>
<evidence type="ECO:0000313" key="9">
    <source>
        <dbReference type="EMBL" id="MBK1630912.1"/>
    </source>
</evidence>
<dbReference type="EMBL" id="NRRV01000018">
    <property type="protein sequence ID" value="MBK1630912.1"/>
    <property type="molecule type" value="Genomic_DNA"/>
</dbReference>
<keyword evidence="2" id="KW-0067">ATP-binding</keyword>
<evidence type="ECO:0000256" key="1">
    <source>
        <dbReference type="ARBA" id="ARBA00022741"/>
    </source>
</evidence>
<feature type="domain" description="Response regulatory" evidence="8">
    <location>
        <begin position="4"/>
        <end position="115"/>
    </location>
</feature>
<dbReference type="Gene3D" id="3.40.50.300">
    <property type="entry name" value="P-loop containing nucleotide triphosphate hydrolases"/>
    <property type="match status" value="1"/>
</dbReference>
<dbReference type="InterPro" id="IPR058031">
    <property type="entry name" value="AAA_lid_NorR"/>
</dbReference>
<dbReference type="Gene3D" id="1.10.10.60">
    <property type="entry name" value="Homeodomain-like"/>
    <property type="match status" value="1"/>
</dbReference>
<gene>
    <name evidence="9" type="ORF">CKO31_09190</name>
</gene>
<dbReference type="SMART" id="SM00448">
    <property type="entry name" value="REC"/>
    <property type="match status" value="1"/>
</dbReference>
<dbReference type="PROSITE" id="PS00675">
    <property type="entry name" value="SIGMA54_INTERACT_1"/>
    <property type="match status" value="1"/>
</dbReference>
<evidence type="ECO:0000256" key="6">
    <source>
        <dbReference type="PROSITE-ProRule" id="PRU00169"/>
    </source>
</evidence>
<dbReference type="SUPFAM" id="SSF46689">
    <property type="entry name" value="Homeodomain-like"/>
    <property type="match status" value="1"/>
</dbReference>
<protein>
    <submittedName>
        <fullName evidence="9">Fis family transcriptional regulator</fullName>
    </submittedName>
</protein>
<organism evidence="9 10">
    <name type="scientific">Thiohalocapsa halophila</name>
    <dbReference type="NCBI Taxonomy" id="69359"/>
    <lineage>
        <taxon>Bacteria</taxon>
        <taxon>Pseudomonadati</taxon>
        <taxon>Pseudomonadota</taxon>
        <taxon>Gammaproteobacteria</taxon>
        <taxon>Chromatiales</taxon>
        <taxon>Chromatiaceae</taxon>
        <taxon>Thiohalocapsa</taxon>
    </lineage>
</organism>
<dbReference type="SUPFAM" id="SSF52540">
    <property type="entry name" value="P-loop containing nucleoside triphosphate hydrolases"/>
    <property type="match status" value="1"/>
</dbReference>
<dbReference type="Proteomes" id="UP000748752">
    <property type="component" value="Unassembled WGS sequence"/>
</dbReference>
<proteinExistence type="predicted"/>
<keyword evidence="3" id="KW-0805">Transcription regulation</keyword>
<evidence type="ECO:0000256" key="4">
    <source>
        <dbReference type="ARBA" id="ARBA00023125"/>
    </source>
</evidence>